<name>A0A8J7NVR4_ATRSP</name>
<feature type="transmembrane region" description="Helical" evidence="7">
    <location>
        <begin position="93"/>
        <end position="123"/>
    </location>
</feature>
<protein>
    <submittedName>
        <fullName evidence="8">KCP3 protein</fullName>
    </submittedName>
</protein>
<sequence length="242" mass="26485">MVNLGVCCADLEEDKSLMKMGLGMVLIGHINFLLGALVDGAVLRHITVHEQARSMEYAVSNVIALVCGLAGVVTGILAIILSRKKKKKKKKNLVWALLVLSAISTLLAFASVVALTLSVVTAIVNDGYGLLTHCNITSPLSYYTITDECPFDPTRIYSTTITLWVLLIFMCAVASVFSGRSFHACLRILGACCRPRKRKRVRIRQERVLRVDSPTAEQPGELSEPPEESGLLSQDPTRSTWL</sequence>
<evidence type="ECO:0000256" key="3">
    <source>
        <dbReference type="ARBA" id="ARBA00022692"/>
    </source>
</evidence>
<dbReference type="EMBL" id="JAAWVO010052138">
    <property type="protein sequence ID" value="MBN3320582.1"/>
    <property type="molecule type" value="Genomic_DNA"/>
</dbReference>
<organism evidence="8 9">
    <name type="scientific">Atractosteus spatula</name>
    <name type="common">Alligator gar</name>
    <name type="synonym">Lepisosteus spatula</name>
    <dbReference type="NCBI Taxonomy" id="7917"/>
    <lineage>
        <taxon>Eukaryota</taxon>
        <taxon>Metazoa</taxon>
        <taxon>Chordata</taxon>
        <taxon>Craniata</taxon>
        <taxon>Vertebrata</taxon>
        <taxon>Euteleostomi</taxon>
        <taxon>Actinopterygii</taxon>
        <taxon>Neopterygii</taxon>
        <taxon>Holostei</taxon>
        <taxon>Semionotiformes</taxon>
        <taxon>Lepisosteidae</taxon>
        <taxon>Atractosteus</taxon>
    </lineage>
</organism>
<evidence type="ECO:0000256" key="4">
    <source>
        <dbReference type="ARBA" id="ARBA00022989"/>
    </source>
</evidence>
<comment type="caution">
    <text evidence="8">The sequence shown here is derived from an EMBL/GenBank/DDBJ whole genome shotgun (WGS) entry which is preliminary data.</text>
</comment>
<dbReference type="PANTHER" id="PTHR31258:SF5">
    <property type="entry name" value="TMEM54 PROTEIN-RELATED"/>
    <property type="match status" value="1"/>
</dbReference>
<dbReference type="InterPro" id="IPR020977">
    <property type="entry name" value="Beta-casein-like"/>
</dbReference>
<feature type="region of interest" description="Disordered" evidence="6">
    <location>
        <begin position="210"/>
        <end position="242"/>
    </location>
</feature>
<keyword evidence="9" id="KW-1185">Reference proteome</keyword>
<gene>
    <name evidence="8" type="primary">Krtcap3_0</name>
    <name evidence="8" type="ORF">GTO95_0016300</name>
</gene>
<dbReference type="PANTHER" id="PTHR31258">
    <property type="entry name" value="KERATINOCYTE-ASSOCIATED PROTEIN 3"/>
    <property type="match status" value="1"/>
</dbReference>
<reference evidence="8" key="1">
    <citation type="journal article" date="2021" name="Cell">
        <title>Tracing the genetic footprints of vertebrate landing in non-teleost ray-finned fishes.</title>
        <authorList>
            <person name="Bi X."/>
            <person name="Wang K."/>
            <person name="Yang L."/>
            <person name="Pan H."/>
            <person name="Jiang H."/>
            <person name="Wei Q."/>
            <person name="Fang M."/>
            <person name="Yu H."/>
            <person name="Zhu C."/>
            <person name="Cai Y."/>
            <person name="He Y."/>
            <person name="Gan X."/>
            <person name="Zeng H."/>
            <person name="Yu D."/>
            <person name="Zhu Y."/>
            <person name="Jiang H."/>
            <person name="Qiu Q."/>
            <person name="Yang H."/>
            <person name="Zhang Y.E."/>
            <person name="Wang W."/>
            <person name="Zhu M."/>
            <person name="He S."/>
            <person name="Zhang G."/>
        </authorList>
    </citation>
    <scope>NUCLEOTIDE SEQUENCE</scope>
    <source>
        <strain evidence="8">Allg_001</strain>
    </source>
</reference>
<proteinExistence type="inferred from homology"/>
<dbReference type="GO" id="GO:0016020">
    <property type="term" value="C:membrane"/>
    <property type="evidence" value="ECO:0007669"/>
    <property type="project" value="UniProtKB-SubCell"/>
</dbReference>
<evidence type="ECO:0000256" key="7">
    <source>
        <dbReference type="SAM" id="Phobius"/>
    </source>
</evidence>
<accession>A0A8J7NVR4</accession>
<keyword evidence="3 7" id="KW-0812">Transmembrane</keyword>
<evidence type="ECO:0000256" key="2">
    <source>
        <dbReference type="ARBA" id="ARBA00011030"/>
    </source>
</evidence>
<feature type="transmembrane region" description="Helical" evidence="7">
    <location>
        <begin position="156"/>
        <end position="177"/>
    </location>
</feature>
<feature type="compositionally biased region" description="Low complexity" evidence="6">
    <location>
        <begin position="217"/>
        <end position="234"/>
    </location>
</feature>
<comment type="similarity">
    <text evidence="2">Belongs to the TMEM54 family.</text>
</comment>
<feature type="transmembrane region" description="Helical" evidence="7">
    <location>
        <begin position="58"/>
        <end position="81"/>
    </location>
</feature>
<dbReference type="Pfam" id="PF12304">
    <property type="entry name" value="BCLP"/>
    <property type="match status" value="1"/>
</dbReference>
<evidence type="ECO:0000313" key="9">
    <source>
        <dbReference type="Proteomes" id="UP000736164"/>
    </source>
</evidence>
<evidence type="ECO:0000256" key="6">
    <source>
        <dbReference type="SAM" id="MobiDB-lite"/>
    </source>
</evidence>
<feature type="non-terminal residue" evidence="8">
    <location>
        <position position="1"/>
    </location>
</feature>
<keyword evidence="4 7" id="KW-1133">Transmembrane helix</keyword>
<evidence type="ECO:0000256" key="5">
    <source>
        <dbReference type="ARBA" id="ARBA00023136"/>
    </source>
</evidence>
<dbReference type="Proteomes" id="UP000736164">
    <property type="component" value="Unassembled WGS sequence"/>
</dbReference>
<feature type="transmembrane region" description="Helical" evidence="7">
    <location>
        <begin position="20"/>
        <end position="38"/>
    </location>
</feature>
<evidence type="ECO:0000313" key="8">
    <source>
        <dbReference type="EMBL" id="MBN3320582.1"/>
    </source>
</evidence>
<dbReference type="AlphaFoldDB" id="A0A8J7NVR4"/>
<comment type="subcellular location">
    <subcellularLocation>
        <location evidence="1">Membrane</location>
        <topology evidence="1">Multi-pass membrane protein</topology>
    </subcellularLocation>
</comment>
<feature type="non-terminal residue" evidence="8">
    <location>
        <position position="242"/>
    </location>
</feature>
<evidence type="ECO:0000256" key="1">
    <source>
        <dbReference type="ARBA" id="ARBA00004141"/>
    </source>
</evidence>
<keyword evidence="5 7" id="KW-0472">Membrane</keyword>